<dbReference type="EMBL" id="CM041553">
    <property type="protein sequence ID" value="KAI3352444.1"/>
    <property type="molecule type" value="Genomic_DNA"/>
</dbReference>
<keyword evidence="2" id="KW-1185">Reference proteome</keyword>
<proteinExistence type="predicted"/>
<dbReference type="Proteomes" id="UP000831701">
    <property type="component" value="Chromosome 23"/>
</dbReference>
<reference evidence="1" key="1">
    <citation type="submission" date="2022-04" db="EMBL/GenBank/DDBJ databases">
        <title>Jade perch genome.</title>
        <authorList>
            <person name="Chao B."/>
        </authorList>
    </citation>
    <scope>NUCLEOTIDE SEQUENCE</scope>
    <source>
        <strain evidence="1">CB-2022</strain>
    </source>
</reference>
<protein>
    <submittedName>
        <fullName evidence="1">Uncharacterized protein</fullName>
    </submittedName>
</protein>
<organism evidence="1 2">
    <name type="scientific">Scortum barcoo</name>
    <name type="common">barcoo grunter</name>
    <dbReference type="NCBI Taxonomy" id="214431"/>
    <lineage>
        <taxon>Eukaryota</taxon>
        <taxon>Metazoa</taxon>
        <taxon>Chordata</taxon>
        <taxon>Craniata</taxon>
        <taxon>Vertebrata</taxon>
        <taxon>Euteleostomi</taxon>
        <taxon>Actinopterygii</taxon>
        <taxon>Neopterygii</taxon>
        <taxon>Teleostei</taxon>
        <taxon>Neoteleostei</taxon>
        <taxon>Acanthomorphata</taxon>
        <taxon>Eupercaria</taxon>
        <taxon>Centrarchiformes</taxon>
        <taxon>Terapontoidei</taxon>
        <taxon>Terapontidae</taxon>
        <taxon>Scortum</taxon>
    </lineage>
</organism>
<evidence type="ECO:0000313" key="1">
    <source>
        <dbReference type="EMBL" id="KAI3352444.1"/>
    </source>
</evidence>
<comment type="caution">
    <text evidence="1">The sequence shown here is derived from an EMBL/GenBank/DDBJ whole genome shotgun (WGS) entry which is preliminary data.</text>
</comment>
<gene>
    <name evidence="1" type="ORF">L3Q82_005397</name>
</gene>
<evidence type="ECO:0000313" key="2">
    <source>
        <dbReference type="Proteomes" id="UP000831701"/>
    </source>
</evidence>
<sequence>MSTMCKPFSTVFLENSLFVKAEKCEFHASSVSFLCFIVGPGSLQMDPAKVSAVASWPRPSSRKQLQRFLGFANFYRRFIRGYSTVAASLTALTSSKATFQWSVAANEAFGALKTRFIPPHSYYARSREAICVGAGVGGVPPLVGGVQAAFSGVDRPQYGIYSICQETELQARWSLFLTRFNFTLSYRPGSRNVKPDVLSRQFQRDEDVAPCPDTIISSSHLVAPLTWEIDRRVGQGRTGGSTWAQRLSPESTLCSFIPCGLTSFSGPTVPVSPATPVVWQRFWWATVNEDTQGFIKACPVCNRHKSSHHAPVGLLQPLPVPRRPWSHVSLDFVTGLPPSHGHTATLRVVDRFSKMTHFVPLPKLPSAKETAELMLTHVFHLHGLPVDVVSDRGHLTSSPLTFGESSVRWWGLQGAFSFPVCLRLPAPPFPDLEEEVSCPSVQAFIRRCRWTWTQARAALLRSSDRYTEATNHRRSQAPTYRVGQRAWLSTQDLPLRVESKKLTRERIINPVAIRLKLPRSMRAHPTFHVSRIKSVCKSSLCPPTPLPATTSHH</sequence>
<name>A0ACB8VA59_9TELE</name>
<accession>A0ACB8VA59</accession>